<evidence type="ECO:0000313" key="3">
    <source>
        <dbReference type="EMBL" id="KAK7389110.1"/>
    </source>
</evidence>
<feature type="region of interest" description="Disordered" evidence="1">
    <location>
        <begin position="1"/>
        <end position="28"/>
    </location>
</feature>
<feature type="transmembrane region" description="Helical" evidence="2">
    <location>
        <begin position="38"/>
        <end position="55"/>
    </location>
</feature>
<reference evidence="3 4" key="1">
    <citation type="submission" date="2024-01" db="EMBL/GenBank/DDBJ databases">
        <title>The genomes of 5 underutilized Papilionoideae crops provide insights into root nodulation and disease resistanc.</title>
        <authorList>
            <person name="Jiang F."/>
        </authorList>
    </citation>
    <scope>NUCLEOTIDE SEQUENCE [LARGE SCALE GENOMIC DNA]</scope>
    <source>
        <strain evidence="3">DUOXIRENSHENG_FW03</strain>
        <tissue evidence="3">Leaves</tissue>
    </source>
</reference>
<keyword evidence="2" id="KW-0472">Membrane</keyword>
<name>A0AAN9S439_PSOTE</name>
<dbReference type="Proteomes" id="UP001386955">
    <property type="component" value="Unassembled WGS sequence"/>
</dbReference>
<evidence type="ECO:0000313" key="4">
    <source>
        <dbReference type="Proteomes" id="UP001386955"/>
    </source>
</evidence>
<keyword evidence="2" id="KW-1133">Transmembrane helix</keyword>
<evidence type="ECO:0000256" key="2">
    <source>
        <dbReference type="SAM" id="Phobius"/>
    </source>
</evidence>
<dbReference type="AlphaFoldDB" id="A0AAN9S439"/>
<protein>
    <submittedName>
        <fullName evidence="3">Uncharacterized protein</fullName>
    </submittedName>
</protein>
<keyword evidence="2" id="KW-0812">Transmembrane</keyword>
<comment type="caution">
    <text evidence="3">The sequence shown here is derived from an EMBL/GenBank/DDBJ whole genome shotgun (WGS) entry which is preliminary data.</text>
</comment>
<sequence>MARSHGAGFSEVEKQTGRRENGWEDEHHPRNRFHFSEAFPAMMIFHGIPFLYFVVKDNGTPFYRDWGGEEGANKLLLCARKLENDIEELRSFPMASKIL</sequence>
<accession>A0AAN9S439</accession>
<proteinExistence type="predicted"/>
<organism evidence="3 4">
    <name type="scientific">Psophocarpus tetragonolobus</name>
    <name type="common">Winged bean</name>
    <name type="synonym">Dolichos tetragonolobus</name>
    <dbReference type="NCBI Taxonomy" id="3891"/>
    <lineage>
        <taxon>Eukaryota</taxon>
        <taxon>Viridiplantae</taxon>
        <taxon>Streptophyta</taxon>
        <taxon>Embryophyta</taxon>
        <taxon>Tracheophyta</taxon>
        <taxon>Spermatophyta</taxon>
        <taxon>Magnoliopsida</taxon>
        <taxon>eudicotyledons</taxon>
        <taxon>Gunneridae</taxon>
        <taxon>Pentapetalae</taxon>
        <taxon>rosids</taxon>
        <taxon>fabids</taxon>
        <taxon>Fabales</taxon>
        <taxon>Fabaceae</taxon>
        <taxon>Papilionoideae</taxon>
        <taxon>50 kb inversion clade</taxon>
        <taxon>NPAAA clade</taxon>
        <taxon>indigoferoid/millettioid clade</taxon>
        <taxon>Phaseoleae</taxon>
        <taxon>Psophocarpus</taxon>
    </lineage>
</organism>
<evidence type="ECO:0000256" key="1">
    <source>
        <dbReference type="SAM" id="MobiDB-lite"/>
    </source>
</evidence>
<gene>
    <name evidence="3" type="ORF">VNO78_23942</name>
</gene>
<dbReference type="EMBL" id="JAYMYS010000006">
    <property type="protein sequence ID" value="KAK7389110.1"/>
    <property type="molecule type" value="Genomic_DNA"/>
</dbReference>
<keyword evidence="4" id="KW-1185">Reference proteome</keyword>
<feature type="compositionally biased region" description="Basic and acidic residues" evidence="1">
    <location>
        <begin position="11"/>
        <end position="28"/>
    </location>
</feature>